<dbReference type="FunFam" id="2.60.200.20:FF:000019">
    <property type="entry name" value="Nuclear inhibitor of protein phosphatase"/>
    <property type="match status" value="1"/>
</dbReference>
<name>A0A8S1JBE2_9CHLO</name>
<proteinExistence type="predicted"/>
<evidence type="ECO:0000313" key="3">
    <source>
        <dbReference type="EMBL" id="CAD7704827.1"/>
    </source>
</evidence>
<dbReference type="Pfam" id="PF00498">
    <property type="entry name" value="FHA"/>
    <property type="match status" value="1"/>
</dbReference>
<dbReference type="InterPro" id="IPR000253">
    <property type="entry name" value="FHA_dom"/>
</dbReference>
<dbReference type="Proteomes" id="UP000708148">
    <property type="component" value="Unassembled WGS sequence"/>
</dbReference>
<feature type="region of interest" description="Disordered" evidence="1">
    <location>
        <begin position="269"/>
        <end position="343"/>
    </location>
</feature>
<accession>A0A8S1JBE2</accession>
<dbReference type="OrthoDB" id="567789at2759"/>
<dbReference type="PROSITE" id="PS50006">
    <property type="entry name" value="FHA_DOMAIN"/>
    <property type="match status" value="1"/>
</dbReference>
<protein>
    <recommendedName>
        <fullName evidence="2">FHA domain-containing protein</fullName>
    </recommendedName>
</protein>
<dbReference type="AlphaFoldDB" id="A0A8S1JBE2"/>
<feature type="domain" description="FHA" evidence="2">
    <location>
        <begin position="113"/>
        <end position="164"/>
    </location>
</feature>
<dbReference type="Gene3D" id="2.60.200.20">
    <property type="match status" value="1"/>
</dbReference>
<gene>
    <name evidence="3" type="ORF">OSTQU699_LOCUS10182</name>
</gene>
<feature type="compositionally biased region" description="Basic and acidic residues" evidence="1">
    <location>
        <begin position="271"/>
        <end position="290"/>
    </location>
</feature>
<dbReference type="EMBL" id="CAJHUC010002959">
    <property type="protein sequence ID" value="CAD7704827.1"/>
    <property type="molecule type" value="Genomic_DNA"/>
</dbReference>
<comment type="caution">
    <text evidence="3">The sequence shown here is derived from an EMBL/GenBank/DDBJ whole genome shotgun (WGS) entry which is preliminary data.</text>
</comment>
<dbReference type="SMART" id="SM00240">
    <property type="entry name" value="FHA"/>
    <property type="match status" value="1"/>
</dbReference>
<organism evidence="3 4">
    <name type="scientific">Ostreobium quekettii</name>
    <dbReference type="NCBI Taxonomy" id="121088"/>
    <lineage>
        <taxon>Eukaryota</taxon>
        <taxon>Viridiplantae</taxon>
        <taxon>Chlorophyta</taxon>
        <taxon>core chlorophytes</taxon>
        <taxon>Ulvophyceae</taxon>
        <taxon>TCBD clade</taxon>
        <taxon>Bryopsidales</taxon>
        <taxon>Ostreobineae</taxon>
        <taxon>Ostreobiaceae</taxon>
        <taxon>Ostreobium</taxon>
    </lineage>
</organism>
<dbReference type="PANTHER" id="PTHR23308">
    <property type="entry name" value="NUCLEAR INHIBITOR OF PROTEIN PHOSPHATASE-1"/>
    <property type="match status" value="1"/>
</dbReference>
<sequence>MDRWGDADDPLEERPGKGRVARLGIGGFVKSAQGSIGTPGAHVQGGVEMVPSRIERKKQAAVMVPAQRQASAAPRAVNFRAPSWATEPSSTAALEVMKEGAKIDEIKLNKKAVLFGRNIAVDVVLEHQSISRQHAAICFRGADQQWVLLDLGSVHGTFSNGRRVQQNEPEVLQHKAQLKFGASSRTYIVKKVNSGKGVKHQLMGSENTDEGQAKRVRFADEASMQAASSGPLEKIIGYSDGSHFSTQVGPRDVSGEEVGRFQELVTSIAITREKSKETSPQEPIGKEKRPVTNQVVPDSLLHPRQRGGLYDSIPPPSQESDPSAAWEAGHDPEKTSSQGESGK</sequence>
<reference evidence="3" key="1">
    <citation type="submission" date="2020-12" db="EMBL/GenBank/DDBJ databases">
        <authorList>
            <person name="Iha C."/>
        </authorList>
    </citation>
    <scope>NUCLEOTIDE SEQUENCE</scope>
</reference>
<evidence type="ECO:0000256" key="1">
    <source>
        <dbReference type="SAM" id="MobiDB-lite"/>
    </source>
</evidence>
<evidence type="ECO:0000259" key="2">
    <source>
        <dbReference type="PROSITE" id="PS50006"/>
    </source>
</evidence>
<evidence type="ECO:0000313" key="4">
    <source>
        <dbReference type="Proteomes" id="UP000708148"/>
    </source>
</evidence>
<keyword evidence="4" id="KW-1185">Reference proteome</keyword>
<dbReference type="InterPro" id="IPR050923">
    <property type="entry name" value="Cell_Proc_Reg/RNA_Proc"/>
</dbReference>
<dbReference type="SUPFAM" id="SSF49879">
    <property type="entry name" value="SMAD/FHA domain"/>
    <property type="match status" value="1"/>
</dbReference>
<dbReference type="InterPro" id="IPR008984">
    <property type="entry name" value="SMAD_FHA_dom_sf"/>
</dbReference>